<evidence type="ECO:0000313" key="1">
    <source>
        <dbReference type="EMBL" id="KNC73066.1"/>
    </source>
</evidence>
<evidence type="ECO:0000313" key="2">
    <source>
        <dbReference type="Proteomes" id="UP000054560"/>
    </source>
</evidence>
<accession>A0A0L0F965</accession>
<dbReference type="Proteomes" id="UP000054560">
    <property type="component" value="Unassembled WGS sequence"/>
</dbReference>
<proteinExistence type="predicted"/>
<name>A0A0L0F965_9EUKA</name>
<dbReference type="AlphaFoldDB" id="A0A0L0F965"/>
<protein>
    <submittedName>
        <fullName evidence="1">Uncharacterized protein</fullName>
    </submittedName>
</protein>
<sequence length="80" mass="8998">MSDGLLVAYRQLLYELFTHIEQGLQEDVLIAWKVLKGGHLALLLTVVDMFVEPDNFLLAADLMQLVVPITNANVNAEVFR</sequence>
<organism evidence="1 2">
    <name type="scientific">Sphaeroforma arctica JP610</name>
    <dbReference type="NCBI Taxonomy" id="667725"/>
    <lineage>
        <taxon>Eukaryota</taxon>
        <taxon>Ichthyosporea</taxon>
        <taxon>Ichthyophonida</taxon>
        <taxon>Sphaeroforma</taxon>
    </lineage>
</organism>
<dbReference type="EMBL" id="KQ246132">
    <property type="protein sequence ID" value="KNC73066.1"/>
    <property type="molecule type" value="Genomic_DNA"/>
</dbReference>
<dbReference type="RefSeq" id="XP_014146968.1">
    <property type="nucleotide sequence ID" value="XM_014291493.1"/>
</dbReference>
<dbReference type="GeneID" id="25914878"/>
<gene>
    <name evidence="1" type="ORF">SARC_14374</name>
</gene>
<reference evidence="1 2" key="1">
    <citation type="submission" date="2011-02" db="EMBL/GenBank/DDBJ databases">
        <title>The Genome Sequence of Sphaeroforma arctica JP610.</title>
        <authorList>
            <consortium name="The Broad Institute Genome Sequencing Platform"/>
            <person name="Russ C."/>
            <person name="Cuomo C."/>
            <person name="Young S.K."/>
            <person name="Zeng Q."/>
            <person name="Gargeya S."/>
            <person name="Alvarado L."/>
            <person name="Berlin A."/>
            <person name="Chapman S.B."/>
            <person name="Chen Z."/>
            <person name="Freedman E."/>
            <person name="Gellesch M."/>
            <person name="Goldberg J."/>
            <person name="Griggs A."/>
            <person name="Gujja S."/>
            <person name="Heilman E."/>
            <person name="Heiman D."/>
            <person name="Howarth C."/>
            <person name="Mehta T."/>
            <person name="Neiman D."/>
            <person name="Pearson M."/>
            <person name="Roberts A."/>
            <person name="Saif S."/>
            <person name="Shea T."/>
            <person name="Shenoy N."/>
            <person name="Sisk P."/>
            <person name="Stolte C."/>
            <person name="Sykes S."/>
            <person name="White J."/>
            <person name="Yandava C."/>
            <person name="Burger G."/>
            <person name="Gray M.W."/>
            <person name="Holland P.W.H."/>
            <person name="King N."/>
            <person name="Lang F.B.F."/>
            <person name="Roger A.J."/>
            <person name="Ruiz-Trillo I."/>
            <person name="Haas B."/>
            <person name="Nusbaum C."/>
            <person name="Birren B."/>
        </authorList>
    </citation>
    <scope>NUCLEOTIDE SEQUENCE [LARGE SCALE GENOMIC DNA]</scope>
    <source>
        <strain evidence="1 2">JP610</strain>
    </source>
</reference>
<keyword evidence="2" id="KW-1185">Reference proteome</keyword>